<sequence>MQISGVVALVTGANGGIGSHFVEQLLNLGVAKIYVCARSLGKLNPLVSLDPARVFPIELDVTNPQSVAAAATQCQDLRLVINNAGTSLNQGLIAASDIDSARAEMEVNYFGMLSMCRAFAPILKQNGGGAIVNLLSLLGKVNLPFSGSYSASKAAAISMTQGVRAELAAQGILVVGVMPGTVDTELAKEWPNPKVAPAEVARAALQAVIDDVEDVYPGEQATQVSAQLLSDPKGAEKYMAGFLPGMVLAGTDA</sequence>
<name>A0A846H3L1_9CYAN</name>
<evidence type="ECO:0000256" key="3">
    <source>
        <dbReference type="RuleBase" id="RU000363"/>
    </source>
</evidence>
<protein>
    <submittedName>
        <fullName evidence="4">SDR family oxidoreductase</fullName>
    </submittedName>
</protein>
<dbReference type="SUPFAM" id="SSF51735">
    <property type="entry name" value="NAD(P)-binding Rossmann-fold domains"/>
    <property type="match status" value="1"/>
</dbReference>
<dbReference type="GO" id="GO:0016491">
    <property type="term" value="F:oxidoreductase activity"/>
    <property type="evidence" value="ECO:0007669"/>
    <property type="project" value="UniProtKB-KW"/>
</dbReference>
<accession>A0A846H3L1</accession>
<comment type="similarity">
    <text evidence="1 3">Belongs to the short-chain dehydrogenases/reductases (SDR) family.</text>
</comment>
<evidence type="ECO:0000313" key="4">
    <source>
        <dbReference type="EMBL" id="NEU71982.1"/>
    </source>
</evidence>
<dbReference type="Gene3D" id="3.40.50.720">
    <property type="entry name" value="NAD(P)-binding Rossmann-like Domain"/>
    <property type="match status" value="1"/>
</dbReference>
<comment type="caution">
    <text evidence="4">The sequence shown here is derived from an EMBL/GenBank/DDBJ whole genome shotgun (WGS) entry which is preliminary data.</text>
</comment>
<organism evidence="4 5">
    <name type="scientific">Hassallia byssoidea VB512170</name>
    <dbReference type="NCBI Taxonomy" id="1304833"/>
    <lineage>
        <taxon>Bacteria</taxon>
        <taxon>Bacillati</taxon>
        <taxon>Cyanobacteriota</taxon>
        <taxon>Cyanophyceae</taxon>
        <taxon>Nostocales</taxon>
        <taxon>Tolypothrichaceae</taxon>
        <taxon>Hassallia</taxon>
    </lineage>
</organism>
<dbReference type="Proteomes" id="UP000031549">
    <property type="component" value="Unassembled WGS sequence"/>
</dbReference>
<dbReference type="InterPro" id="IPR036291">
    <property type="entry name" value="NAD(P)-bd_dom_sf"/>
</dbReference>
<dbReference type="RefSeq" id="WP_039743840.1">
    <property type="nucleotide sequence ID" value="NZ_JTCM02000006.1"/>
</dbReference>
<dbReference type="PRINTS" id="PR00081">
    <property type="entry name" value="GDHRDH"/>
</dbReference>
<evidence type="ECO:0000256" key="2">
    <source>
        <dbReference type="ARBA" id="ARBA00023002"/>
    </source>
</evidence>
<dbReference type="AlphaFoldDB" id="A0A846H3L1"/>
<keyword evidence="2" id="KW-0560">Oxidoreductase</keyword>
<dbReference type="InterPro" id="IPR002347">
    <property type="entry name" value="SDR_fam"/>
</dbReference>
<evidence type="ECO:0000313" key="5">
    <source>
        <dbReference type="Proteomes" id="UP000031549"/>
    </source>
</evidence>
<reference evidence="4 5" key="1">
    <citation type="journal article" date="2015" name="Genome Announc.">
        <title>Draft Genome Sequence of Cyanobacterium Hassallia byssoidea Strain VB512170, Isolated from Monuments in India.</title>
        <authorList>
            <person name="Singh D."/>
            <person name="Chandrababunaidu M.M."/>
            <person name="Panda A."/>
            <person name="Sen D."/>
            <person name="Bhattacharyya S."/>
            <person name="Adhikary S.P."/>
            <person name="Tripathy S."/>
        </authorList>
    </citation>
    <scope>NUCLEOTIDE SEQUENCE [LARGE SCALE GENOMIC DNA]</scope>
    <source>
        <strain evidence="4 5">VB512170</strain>
    </source>
</reference>
<dbReference type="PANTHER" id="PTHR44169">
    <property type="entry name" value="NADPH-DEPENDENT 1-ACYLDIHYDROXYACETONE PHOSPHATE REDUCTASE"/>
    <property type="match status" value="1"/>
</dbReference>
<dbReference type="EMBL" id="JTCM02000006">
    <property type="protein sequence ID" value="NEU71982.1"/>
    <property type="molecule type" value="Genomic_DNA"/>
</dbReference>
<dbReference type="NCBIfam" id="NF006118">
    <property type="entry name" value="PRK08264.1-4"/>
    <property type="match status" value="1"/>
</dbReference>
<dbReference type="PROSITE" id="PS00061">
    <property type="entry name" value="ADH_SHORT"/>
    <property type="match status" value="1"/>
</dbReference>
<dbReference type="Pfam" id="PF00106">
    <property type="entry name" value="adh_short"/>
    <property type="match status" value="1"/>
</dbReference>
<dbReference type="PANTHER" id="PTHR44169:SF6">
    <property type="entry name" value="NADPH-DEPENDENT 1-ACYLDIHYDROXYACETONE PHOSPHATE REDUCTASE"/>
    <property type="match status" value="1"/>
</dbReference>
<dbReference type="PRINTS" id="PR00080">
    <property type="entry name" value="SDRFAMILY"/>
</dbReference>
<proteinExistence type="inferred from homology"/>
<evidence type="ECO:0000256" key="1">
    <source>
        <dbReference type="ARBA" id="ARBA00006484"/>
    </source>
</evidence>
<dbReference type="InterPro" id="IPR020904">
    <property type="entry name" value="Sc_DH/Rdtase_CS"/>
</dbReference>
<keyword evidence="5" id="KW-1185">Reference proteome</keyword>
<gene>
    <name evidence="4" type="ORF">PI95_005170</name>
</gene>